<evidence type="ECO:0000313" key="2">
    <source>
        <dbReference type="EMBL" id="SHG23683.1"/>
    </source>
</evidence>
<reference evidence="2 3" key="1">
    <citation type="submission" date="2016-11" db="EMBL/GenBank/DDBJ databases">
        <authorList>
            <person name="Jaros S."/>
            <person name="Januszkiewicz K."/>
            <person name="Wedrychowicz H."/>
        </authorList>
    </citation>
    <scope>NUCLEOTIDE SEQUENCE [LARGE SCALE GENOMIC DNA]</scope>
    <source>
        <strain evidence="2 3">DSM 26897</strain>
    </source>
</reference>
<evidence type="ECO:0000256" key="1">
    <source>
        <dbReference type="SAM" id="Phobius"/>
    </source>
</evidence>
<feature type="transmembrane region" description="Helical" evidence="1">
    <location>
        <begin position="46"/>
        <end position="66"/>
    </location>
</feature>
<proteinExistence type="predicted"/>
<evidence type="ECO:0000313" key="3">
    <source>
        <dbReference type="Proteomes" id="UP000184368"/>
    </source>
</evidence>
<feature type="transmembrane region" description="Helical" evidence="1">
    <location>
        <begin position="12"/>
        <end position="34"/>
    </location>
</feature>
<gene>
    <name evidence="2" type="ORF">SAMN05444008_12212</name>
</gene>
<dbReference type="RefSeq" id="WP_073047803.1">
    <property type="nucleotide sequence ID" value="NZ_FQUO01000022.1"/>
</dbReference>
<accession>A0A1M5I7A6</accession>
<dbReference type="STRING" id="1302690.BUE76_15790"/>
<dbReference type="Proteomes" id="UP000184368">
    <property type="component" value="Unassembled WGS sequence"/>
</dbReference>
<protein>
    <submittedName>
        <fullName evidence="2">Uncharacterized protein</fullName>
    </submittedName>
</protein>
<feature type="transmembrane region" description="Helical" evidence="1">
    <location>
        <begin position="108"/>
        <end position="125"/>
    </location>
</feature>
<dbReference type="OrthoDB" id="2868029at2"/>
<keyword evidence="1" id="KW-0472">Membrane</keyword>
<keyword evidence="1" id="KW-0812">Transmembrane</keyword>
<feature type="transmembrane region" description="Helical" evidence="1">
    <location>
        <begin position="78"/>
        <end position="96"/>
    </location>
</feature>
<keyword evidence="1" id="KW-1133">Transmembrane helix</keyword>
<name>A0A1M5I7A6_9BACT</name>
<sequence length="137" mass="15097">MVPPIKAAKAIVIILLPVITFHLLVLTGIIPYTIVWGGRLQTQSEMLRFETVSIAINLLMVMLAAVRANWLRLALRPVLVQVGLWLMAGLFLLNTLGNLFSTNRWEQVVFTPLTLVLALLSFWAAKGAPKAKPAAIN</sequence>
<keyword evidence="3" id="KW-1185">Reference proteome</keyword>
<dbReference type="EMBL" id="FQUO01000022">
    <property type="protein sequence ID" value="SHG23683.1"/>
    <property type="molecule type" value="Genomic_DNA"/>
</dbReference>
<organism evidence="2 3">
    <name type="scientific">Cnuella takakiae</name>
    <dbReference type="NCBI Taxonomy" id="1302690"/>
    <lineage>
        <taxon>Bacteria</taxon>
        <taxon>Pseudomonadati</taxon>
        <taxon>Bacteroidota</taxon>
        <taxon>Chitinophagia</taxon>
        <taxon>Chitinophagales</taxon>
        <taxon>Chitinophagaceae</taxon>
        <taxon>Cnuella</taxon>
    </lineage>
</organism>
<dbReference type="AlphaFoldDB" id="A0A1M5I7A6"/>